<evidence type="ECO:0000256" key="8">
    <source>
        <dbReference type="ARBA" id="ARBA00022960"/>
    </source>
</evidence>
<dbReference type="InterPro" id="IPR011127">
    <property type="entry name" value="Dala_Dala_lig_N"/>
</dbReference>
<evidence type="ECO:0000256" key="9">
    <source>
        <dbReference type="ARBA" id="ARBA00022984"/>
    </source>
</evidence>
<dbReference type="InterPro" id="IPR011761">
    <property type="entry name" value="ATP-grasp"/>
</dbReference>
<keyword evidence="11 12" id="KW-0961">Cell wall biogenesis/degradation</keyword>
<feature type="binding site" evidence="14">
    <location>
        <position position="299"/>
    </location>
    <ligand>
        <name>Mg(2+)</name>
        <dbReference type="ChEBI" id="CHEBI:18420"/>
        <label>1</label>
    </ligand>
</feature>
<keyword evidence="6 15" id="KW-0067">ATP-binding</keyword>
<proteinExistence type="inferred from homology"/>
<dbReference type="GO" id="GO:0046872">
    <property type="term" value="F:metal ion binding"/>
    <property type="evidence" value="ECO:0007669"/>
    <property type="project" value="UniProtKB-KW"/>
</dbReference>
<dbReference type="RefSeq" id="WP_101677970.1">
    <property type="nucleotide sequence ID" value="NZ_CAMYCO010000004.1"/>
</dbReference>
<comment type="function">
    <text evidence="12">Cell wall formation.</text>
</comment>
<dbReference type="GO" id="GO:0005829">
    <property type="term" value="C:cytosol"/>
    <property type="evidence" value="ECO:0007669"/>
    <property type="project" value="TreeGrafter"/>
</dbReference>
<evidence type="ECO:0000256" key="2">
    <source>
        <dbReference type="ARBA" id="ARBA00010871"/>
    </source>
</evidence>
<accession>A0AAF0YQU8</accession>
<feature type="domain" description="ATP-grasp" evidence="16">
    <location>
        <begin position="131"/>
        <end position="332"/>
    </location>
</feature>
<dbReference type="PROSITE" id="PS50975">
    <property type="entry name" value="ATP_GRASP"/>
    <property type="match status" value="1"/>
</dbReference>
<keyword evidence="5 15" id="KW-0547">Nucleotide-binding</keyword>
<dbReference type="PANTHER" id="PTHR23132:SF25">
    <property type="entry name" value="D-ALANINE--D-ALANINE LIGASE A"/>
    <property type="match status" value="1"/>
</dbReference>
<dbReference type="PROSITE" id="PS00844">
    <property type="entry name" value="DALA_DALA_LIGASE_2"/>
    <property type="match status" value="1"/>
</dbReference>
<evidence type="ECO:0000256" key="14">
    <source>
        <dbReference type="PIRSR" id="PIRSR039102-3"/>
    </source>
</evidence>
<dbReference type="EC" id="6.3.2.4" evidence="12"/>
<organism evidence="17 18">
    <name type="scientific">Corynebacterium pyruviciproducens</name>
    <dbReference type="NCBI Taxonomy" id="598660"/>
    <lineage>
        <taxon>Bacteria</taxon>
        <taxon>Bacillati</taxon>
        <taxon>Actinomycetota</taxon>
        <taxon>Actinomycetes</taxon>
        <taxon>Mycobacteriales</taxon>
        <taxon>Corynebacteriaceae</taxon>
        <taxon>Corynebacterium</taxon>
    </lineage>
</organism>
<evidence type="ECO:0000313" key="18">
    <source>
        <dbReference type="Proteomes" id="UP000234560"/>
    </source>
</evidence>
<dbReference type="PIRSF" id="PIRSF039102">
    <property type="entry name" value="Ddl/VanB"/>
    <property type="match status" value="1"/>
</dbReference>
<dbReference type="NCBIfam" id="TIGR01205">
    <property type="entry name" value="D_ala_D_alaTIGR"/>
    <property type="match status" value="1"/>
</dbReference>
<name>A0AAF0YQU8_9CORY</name>
<feature type="binding site" evidence="14">
    <location>
        <position position="301"/>
    </location>
    <ligand>
        <name>Mg(2+)</name>
        <dbReference type="ChEBI" id="CHEBI:18420"/>
        <label>2</label>
    </ligand>
</feature>
<dbReference type="FunFam" id="3.30.470.20:FF:000008">
    <property type="entry name" value="D-alanine--D-alanine ligase"/>
    <property type="match status" value="1"/>
</dbReference>
<dbReference type="PANTHER" id="PTHR23132">
    <property type="entry name" value="D-ALANINE--D-ALANINE LIGASE"/>
    <property type="match status" value="1"/>
</dbReference>
<dbReference type="AlphaFoldDB" id="A0AAF0YQU8"/>
<dbReference type="SUPFAM" id="SSF56059">
    <property type="entry name" value="Glutathione synthetase ATP-binding domain-like"/>
    <property type="match status" value="1"/>
</dbReference>
<evidence type="ECO:0000256" key="12">
    <source>
        <dbReference type="HAMAP-Rule" id="MF_00047"/>
    </source>
</evidence>
<evidence type="ECO:0000256" key="6">
    <source>
        <dbReference type="ARBA" id="ARBA00022840"/>
    </source>
</evidence>
<evidence type="ECO:0000256" key="5">
    <source>
        <dbReference type="ARBA" id="ARBA00022741"/>
    </source>
</evidence>
<comment type="cofactor">
    <cofactor evidence="14">
        <name>Mg(2+)</name>
        <dbReference type="ChEBI" id="CHEBI:18420"/>
    </cofactor>
    <cofactor evidence="14">
        <name>Mn(2+)</name>
        <dbReference type="ChEBI" id="CHEBI:29035"/>
    </cofactor>
    <text evidence="14">Binds 2 magnesium or manganese ions per subunit.</text>
</comment>
<dbReference type="GO" id="GO:0071555">
    <property type="term" value="P:cell wall organization"/>
    <property type="evidence" value="ECO:0007669"/>
    <property type="project" value="UniProtKB-KW"/>
</dbReference>
<evidence type="ECO:0000256" key="7">
    <source>
        <dbReference type="ARBA" id="ARBA00022842"/>
    </source>
</evidence>
<dbReference type="GO" id="GO:0009252">
    <property type="term" value="P:peptidoglycan biosynthetic process"/>
    <property type="evidence" value="ECO:0007669"/>
    <property type="project" value="UniProtKB-UniRule"/>
</dbReference>
<comment type="pathway">
    <text evidence="12">Cell wall biogenesis; peptidoglycan biosynthesis.</text>
</comment>
<reference evidence="17" key="1">
    <citation type="submission" date="2017-12" db="EMBL/GenBank/DDBJ databases">
        <authorList>
            <person name="Thomas-White K."/>
            <person name="Wolfe A.J."/>
        </authorList>
    </citation>
    <scope>NUCLEOTIDE SEQUENCE</scope>
    <source>
        <strain evidence="17">UMB0763</strain>
    </source>
</reference>
<dbReference type="EMBL" id="CP136958">
    <property type="protein sequence ID" value="WOT01061.1"/>
    <property type="molecule type" value="Genomic_DNA"/>
</dbReference>
<feature type="active site" evidence="13">
    <location>
        <position position="310"/>
    </location>
</feature>
<evidence type="ECO:0000256" key="15">
    <source>
        <dbReference type="PROSITE-ProRule" id="PRU00409"/>
    </source>
</evidence>
<dbReference type="InterPro" id="IPR011095">
    <property type="entry name" value="Dala_Dala_lig_C"/>
</dbReference>
<dbReference type="GO" id="GO:0008360">
    <property type="term" value="P:regulation of cell shape"/>
    <property type="evidence" value="ECO:0007669"/>
    <property type="project" value="UniProtKB-KW"/>
</dbReference>
<keyword evidence="12" id="KW-0963">Cytoplasm</keyword>
<keyword evidence="3 12" id="KW-0436">Ligase</keyword>
<evidence type="ECO:0000256" key="13">
    <source>
        <dbReference type="PIRSR" id="PIRSR039102-1"/>
    </source>
</evidence>
<dbReference type="Gene3D" id="3.30.1490.20">
    <property type="entry name" value="ATP-grasp fold, A domain"/>
    <property type="match status" value="1"/>
</dbReference>
<dbReference type="Proteomes" id="UP000234560">
    <property type="component" value="Chromosome"/>
</dbReference>
<dbReference type="Gene3D" id="3.40.50.20">
    <property type="match status" value="1"/>
</dbReference>
<dbReference type="HAMAP" id="MF_00047">
    <property type="entry name" value="Dala_Dala_lig"/>
    <property type="match status" value="1"/>
</dbReference>
<dbReference type="Pfam" id="PF01820">
    <property type="entry name" value="Dala_Dala_lig_N"/>
    <property type="match status" value="1"/>
</dbReference>
<dbReference type="GO" id="GO:0008716">
    <property type="term" value="F:D-alanine-D-alanine ligase activity"/>
    <property type="evidence" value="ECO:0007669"/>
    <property type="project" value="UniProtKB-UniRule"/>
</dbReference>
<keyword evidence="7 14" id="KW-0460">Magnesium</keyword>
<evidence type="ECO:0000256" key="11">
    <source>
        <dbReference type="ARBA" id="ARBA00023316"/>
    </source>
</evidence>
<keyword evidence="8 12" id="KW-0133">Cell shape</keyword>
<dbReference type="KEGG" id="cpyr:CYJ47_07060"/>
<keyword evidence="4 14" id="KW-0479">Metal-binding</keyword>
<feature type="active site" evidence="13">
    <location>
        <position position="14"/>
    </location>
</feature>
<reference evidence="17" key="2">
    <citation type="submission" date="2023-10" db="EMBL/GenBank/DDBJ databases">
        <authorList>
            <person name="Choi B."/>
        </authorList>
    </citation>
    <scope>NUCLEOTIDE SEQUENCE</scope>
    <source>
        <strain evidence="17">UMB0763</strain>
    </source>
</reference>
<evidence type="ECO:0000256" key="3">
    <source>
        <dbReference type="ARBA" id="ARBA00022598"/>
    </source>
</evidence>
<feature type="active site" evidence="13">
    <location>
        <position position="171"/>
    </location>
</feature>
<evidence type="ECO:0000256" key="1">
    <source>
        <dbReference type="ARBA" id="ARBA00001936"/>
    </source>
</evidence>
<feature type="binding site" evidence="14">
    <location>
        <position position="299"/>
    </location>
    <ligand>
        <name>Mg(2+)</name>
        <dbReference type="ChEBI" id="CHEBI:18420"/>
        <label>2</label>
    </ligand>
</feature>
<gene>
    <name evidence="12" type="primary">ddl</name>
    <name evidence="17" type="ORF">CYJ47_07060</name>
</gene>
<dbReference type="NCBIfam" id="NF002528">
    <property type="entry name" value="PRK01966.1-4"/>
    <property type="match status" value="1"/>
</dbReference>
<feature type="binding site" evidence="14">
    <location>
        <position position="287"/>
    </location>
    <ligand>
        <name>Mg(2+)</name>
        <dbReference type="ChEBI" id="CHEBI:18420"/>
        <label>1</label>
    </ligand>
</feature>
<dbReference type="GO" id="GO:0005524">
    <property type="term" value="F:ATP binding"/>
    <property type="evidence" value="ECO:0007669"/>
    <property type="project" value="UniProtKB-UniRule"/>
</dbReference>
<keyword evidence="9 12" id="KW-0573">Peptidoglycan synthesis</keyword>
<dbReference type="Gene3D" id="3.30.470.20">
    <property type="entry name" value="ATP-grasp fold, B domain"/>
    <property type="match status" value="1"/>
</dbReference>
<dbReference type="InterPro" id="IPR016185">
    <property type="entry name" value="PreATP-grasp_dom_sf"/>
</dbReference>
<protein>
    <recommendedName>
        <fullName evidence="12">D-alanine--D-alanine ligase</fullName>
        <ecNumber evidence="12">6.3.2.4</ecNumber>
    </recommendedName>
    <alternativeName>
        <fullName evidence="12">D-Ala-D-Ala ligase</fullName>
    </alternativeName>
    <alternativeName>
        <fullName evidence="12">D-alanylalanine synthetase</fullName>
    </alternativeName>
</protein>
<comment type="catalytic activity">
    <reaction evidence="12">
        <text>2 D-alanine + ATP = D-alanyl-D-alanine + ADP + phosphate + H(+)</text>
        <dbReference type="Rhea" id="RHEA:11224"/>
        <dbReference type="ChEBI" id="CHEBI:15378"/>
        <dbReference type="ChEBI" id="CHEBI:30616"/>
        <dbReference type="ChEBI" id="CHEBI:43474"/>
        <dbReference type="ChEBI" id="CHEBI:57416"/>
        <dbReference type="ChEBI" id="CHEBI:57822"/>
        <dbReference type="ChEBI" id="CHEBI:456216"/>
        <dbReference type="EC" id="6.3.2.4"/>
    </reaction>
</comment>
<evidence type="ECO:0000256" key="4">
    <source>
        <dbReference type="ARBA" id="ARBA00022723"/>
    </source>
</evidence>
<sequence>MTTIAVIYGGKSTEHSISCISARAIMEHLTDYDVIGVGITRDGTWTTGDPRTMMDTLPEVTVEQEVFLHNNEIRVLATSEVLATVDVIFPVLHGVNGEDGTIQGLFELSGVPYVGNGVLASACGMDKQYTKKLCKVAGLPIGKDVVVESGEEFKPGSLTFPVYVKPARGGSSIGISRVEDESGIDSAIALARESDSKVVIEEEIKGIEVECGVLEYPDGRIEAAVPAELIGTEDGEAGFYDFSAKYLDGQVSARIPASIGDEQIAKVQEIAIATFKALNCEGLARVDFFVTENGPVINEINTLPGFTPISMYPQVFEASGVSYGDLLRILVRQALNKKK</sequence>
<dbReference type="InterPro" id="IPR005905">
    <property type="entry name" value="D_ala_D_ala"/>
</dbReference>
<comment type="similarity">
    <text evidence="2 12">Belongs to the D-alanine--D-alanine ligase family.</text>
</comment>
<dbReference type="InterPro" id="IPR013815">
    <property type="entry name" value="ATP_grasp_subdomain_1"/>
</dbReference>
<evidence type="ECO:0000259" key="16">
    <source>
        <dbReference type="PROSITE" id="PS50975"/>
    </source>
</evidence>
<comment type="subcellular location">
    <subcellularLocation>
        <location evidence="12">Cytoplasm</location>
    </subcellularLocation>
</comment>
<comment type="cofactor">
    <cofactor evidence="1">
        <name>Mn(2+)</name>
        <dbReference type="ChEBI" id="CHEBI:29035"/>
    </cofactor>
</comment>
<dbReference type="InterPro" id="IPR000291">
    <property type="entry name" value="D-Ala_lig_Van_CS"/>
</dbReference>
<dbReference type="Pfam" id="PF07478">
    <property type="entry name" value="Dala_Dala_lig_C"/>
    <property type="match status" value="1"/>
</dbReference>
<keyword evidence="10 14" id="KW-0464">Manganese</keyword>
<evidence type="ECO:0000256" key="10">
    <source>
        <dbReference type="ARBA" id="ARBA00023211"/>
    </source>
</evidence>
<dbReference type="PROSITE" id="PS00843">
    <property type="entry name" value="DALA_DALA_LIGASE_1"/>
    <property type="match status" value="1"/>
</dbReference>
<evidence type="ECO:0000313" key="17">
    <source>
        <dbReference type="EMBL" id="WOT01061.1"/>
    </source>
</evidence>
<dbReference type="SUPFAM" id="SSF52440">
    <property type="entry name" value="PreATP-grasp domain"/>
    <property type="match status" value="1"/>
</dbReference>